<evidence type="ECO:0000256" key="1">
    <source>
        <dbReference type="ARBA" id="ARBA00009759"/>
    </source>
</evidence>
<keyword evidence="6" id="KW-1185">Reference proteome</keyword>
<comment type="cofactor">
    <cofactor evidence="4">
        <name>Mg(2+)</name>
        <dbReference type="ChEBI" id="CHEBI:18420"/>
    </cofactor>
</comment>
<feature type="binding site" evidence="4">
    <location>
        <position position="188"/>
    </location>
    <ligand>
        <name>Mg(2+)</name>
        <dbReference type="ChEBI" id="CHEBI:18420"/>
        <label>1</label>
        <note>catalytic</note>
    </ligand>
</feature>
<dbReference type="STRING" id="157652.A0A371EBR1"/>
<organism evidence="5 6">
    <name type="scientific">Mucuna pruriens</name>
    <name type="common">Velvet bean</name>
    <name type="synonym">Dolichos pruriens</name>
    <dbReference type="NCBI Taxonomy" id="157652"/>
    <lineage>
        <taxon>Eukaryota</taxon>
        <taxon>Viridiplantae</taxon>
        <taxon>Streptophyta</taxon>
        <taxon>Embryophyta</taxon>
        <taxon>Tracheophyta</taxon>
        <taxon>Spermatophyta</taxon>
        <taxon>Magnoliopsida</taxon>
        <taxon>eudicotyledons</taxon>
        <taxon>Gunneridae</taxon>
        <taxon>Pentapetalae</taxon>
        <taxon>rosids</taxon>
        <taxon>fabids</taxon>
        <taxon>Fabales</taxon>
        <taxon>Fabaceae</taxon>
        <taxon>Papilionoideae</taxon>
        <taxon>50 kb inversion clade</taxon>
        <taxon>NPAAA clade</taxon>
        <taxon>indigoferoid/millettioid clade</taxon>
        <taxon>Phaseoleae</taxon>
        <taxon>Mucuna</taxon>
    </lineage>
</organism>
<dbReference type="InterPro" id="IPR020583">
    <property type="entry name" value="Inositol_monoP_metal-BS"/>
</dbReference>
<dbReference type="OrthoDB" id="10254945at2759"/>
<dbReference type="PANTHER" id="PTHR20854:SF17">
    <property type="entry name" value="PHOSPHATASE IMPL1, CHLOROPLASTIC"/>
    <property type="match status" value="1"/>
</dbReference>
<comment type="caution">
    <text evidence="5">The sequence shown here is derived from an EMBL/GenBank/DDBJ whole genome shotgun (WGS) entry which is preliminary data.</text>
</comment>
<name>A0A371EBR1_MUCPR</name>
<dbReference type="Gene3D" id="3.30.540.10">
    <property type="entry name" value="Fructose-1,6-Bisphosphatase, subunit A, domain 1"/>
    <property type="match status" value="1"/>
</dbReference>
<feature type="binding site" evidence="4">
    <location>
        <position position="190"/>
    </location>
    <ligand>
        <name>Mg(2+)</name>
        <dbReference type="ChEBI" id="CHEBI:18420"/>
        <label>1</label>
        <note>catalytic</note>
    </ligand>
</feature>
<evidence type="ECO:0000256" key="3">
    <source>
        <dbReference type="ARBA" id="ARBA00022842"/>
    </source>
</evidence>
<dbReference type="AlphaFoldDB" id="A0A371EBR1"/>
<keyword evidence="2 4" id="KW-0479">Metal-binding</keyword>
<dbReference type="Pfam" id="PF00459">
    <property type="entry name" value="Inositol_P"/>
    <property type="match status" value="1"/>
</dbReference>
<dbReference type="Proteomes" id="UP000257109">
    <property type="component" value="Unassembled WGS sequence"/>
</dbReference>
<dbReference type="PANTHER" id="PTHR20854">
    <property type="entry name" value="INOSITOL MONOPHOSPHATASE"/>
    <property type="match status" value="1"/>
</dbReference>
<dbReference type="InterPro" id="IPR000760">
    <property type="entry name" value="Inositol_monophosphatase-like"/>
</dbReference>
<dbReference type="GO" id="GO:0008934">
    <property type="term" value="F:inositol monophosphate 1-phosphatase activity"/>
    <property type="evidence" value="ECO:0007669"/>
    <property type="project" value="TreeGrafter"/>
</dbReference>
<feature type="binding site" evidence="4">
    <location>
        <position position="191"/>
    </location>
    <ligand>
        <name>Mg(2+)</name>
        <dbReference type="ChEBI" id="CHEBI:18420"/>
        <label>1</label>
        <note>catalytic</note>
    </ligand>
</feature>
<evidence type="ECO:0000313" key="5">
    <source>
        <dbReference type="EMBL" id="RDX63455.1"/>
    </source>
</evidence>
<dbReference type="GO" id="GO:0006020">
    <property type="term" value="P:inositol metabolic process"/>
    <property type="evidence" value="ECO:0007669"/>
    <property type="project" value="TreeGrafter"/>
</dbReference>
<dbReference type="GO" id="GO:0007165">
    <property type="term" value="P:signal transduction"/>
    <property type="evidence" value="ECO:0007669"/>
    <property type="project" value="TreeGrafter"/>
</dbReference>
<feature type="binding site" evidence="4">
    <location>
        <position position="171"/>
    </location>
    <ligand>
        <name>Mg(2+)</name>
        <dbReference type="ChEBI" id="CHEBI:18420"/>
        <label>1</label>
        <note>catalytic</note>
    </ligand>
</feature>
<evidence type="ECO:0000256" key="2">
    <source>
        <dbReference type="ARBA" id="ARBA00022723"/>
    </source>
</evidence>
<dbReference type="EMBL" id="QJKJ01014892">
    <property type="protein sequence ID" value="RDX63455.1"/>
    <property type="molecule type" value="Genomic_DNA"/>
</dbReference>
<dbReference type="PRINTS" id="PR00377">
    <property type="entry name" value="IMPHPHTASES"/>
</dbReference>
<evidence type="ECO:0000256" key="4">
    <source>
        <dbReference type="PIRSR" id="PIRSR600760-2"/>
    </source>
</evidence>
<proteinExistence type="inferred from homology"/>
<keyword evidence="3 4" id="KW-0460">Magnesium</keyword>
<evidence type="ECO:0000313" key="6">
    <source>
        <dbReference type="Proteomes" id="UP000257109"/>
    </source>
</evidence>
<dbReference type="SUPFAM" id="SSF56655">
    <property type="entry name" value="Carbohydrate phosphatase"/>
    <property type="match status" value="1"/>
</dbReference>
<comment type="similarity">
    <text evidence="1">Belongs to the inositol monophosphatase superfamily.</text>
</comment>
<accession>A0A371EBR1</accession>
<reference evidence="5" key="1">
    <citation type="submission" date="2018-05" db="EMBL/GenBank/DDBJ databases">
        <title>Draft genome of Mucuna pruriens seed.</title>
        <authorList>
            <person name="Nnadi N.E."/>
            <person name="Vos R."/>
            <person name="Hasami M.H."/>
            <person name="Devisetty U.K."/>
            <person name="Aguiy J.C."/>
        </authorList>
    </citation>
    <scope>NUCLEOTIDE SEQUENCE [LARGE SCALE GENOMIC DNA]</scope>
    <source>
        <strain evidence="5">JCA_2017</strain>
    </source>
</reference>
<gene>
    <name evidence="5" type="primary">IMPL1</name>
    <name evidence="5" type="ORF">CR513_58114</name>
</gene>
<protein>
    <submittedName>
        <fullName evidence="5">Phosphatase IMPL1, chloroplastic</fullName>
    </submittedName>
</protein>
<feature type="non-terminal residue" evidence="5">
    <location>
        <position position="1"/>
    </location>
</feature>
<dbReference type="PROSITE" id="PS00629">
    <property type="entry name" value="IMP_1"/>
    <property type="match status" value="1"/>
</dbReference>
<sequence>MPIVFSAAANLSPLFSKSPGSLSSPLHSYPTKFHRNGWHAIHSKSRMQPRITNSLLSDKYPTVGARSTGSIPPTHLIEVVTNAAQTGAQPSNLTTSCKNTAATSTAVKGWPTIKINHHHDSILPFSFRQPINEVHGYVSPYLSRNRTDKMSEAAILEVVKKNFKDHLVLGEEGGIIGDAASDYLWCIDPLDGTTNFAHGYPSFAVSIGVLYRGNPAAAAVLMRD</sequence>
<dbReference type="GO" id="GO:0046872">
    <property type="term" value="F:metal ion binding"/>
    <property type="evidence" value="ECO:0007669"/>
    <property type="project" value="UniProtKB-KW"/>
</dbReference>